<dbReference type="PANTHER" id="PTHR43022:SF1">
    <property type="entry name" value="PROTEIN SMF"/>
    <property type="match status" value="1"/>
</dbReference>
<dbReference type="InterPro" id="IPR057666">
    <property type="entry name" value="DrpA_SLOG"/>
</dbReference>
<protein>
    <submittedName>
        <fullName evidence="3">DNA-processing protein DprA</fullName>
    </submittedName>
</protein>
<evidence type="ECO:0000256" key="1">
    <source>
        <dbReference type="ARBA" id="ARBA00006525"/>
    </source>
</evidence>
<dbReference type="GO" id="GO:0009294">
    <property type="term" value="P:DNA-mediated transformation"/>
    <property type="evidence" value="ECO:0007669"/>
    <property type="project" value="InterPro"/>
</dbReference>
<dbReference type="KEGG" id="daur:Daura_23105"/>
<dbReference type="Pfam" id="PF02481">
    <property type="entry name" value="DNA_processg_A"/>
    <property type="match status" value="1"/>
</dbReference>
<organism evidence="3 4">
    <name type="scientific">Dactylosporangium aurantiacum</name>
    <dbReference type="NCBI Taxonomy" id="35754"/>
    <lineage>
        <taxon>Bacteria</taxon>
        <taxon>Bacillati</taxon>
        <taxon>Actinomycetota</taxon>
        <taxon>Actinomycetes</taxon>
        <taxon>Micromonosporales</taxon>
        <taxon>Micromonosporaceae</taxon>
        <taxon>Dactylosporangium</taxon>
    </lineage>
</organism>
<evidence type="ECO:0000259" key="2">
    <source>
        <dbReference type="Pfam" id="PF02481"/>
    </source>
</evidence>
<sequence>MVAEHGPQAAYERLSHGDVARETLRPEVRHRLRPIREQATDGVAEAMTWCRVVIPEDPDWPAGISDLTRVVGSSPVCLWALGPAPTPQPATTVTVTGTDVATPYGVWTTDEIATELAVAGRTVVSTGIRGIDGTALRAAAACDAAVAVLPCGLRQLYPQASVDMYRRLAVTGLLLSAWPPDAQASTRRWSANRSLLATVSGGTVVVEAAHGAVAIGTLQRALRFGRRGMVVPGPVTSTVSGGCHQLLRADPRVRAVTSAADIIADLATDPIADRITTHAAMSTGGA</sequence>
<accession>A0A9Q9ISX3</accession>
<dbReference type="Proteomes" id="UP001058003">
    <property type="component" value="Chromosome"/>
</dbReference>
<proteinExistence type="inferred from homology"/>
<evidence type="ECO:0000313" key="3">
    <source>
        <dbReference type="EMBL" id="UWZ58800.1"/>
    </source>
</evidence>
<dbReference type="Gene3D" id="3.40.50.450">
    <property type="match status" value="1"/>
</dbReference>
<reference evidence="3" key="1">
    <citation type="submission" date="2021-04" db="EMBL/GenBank/DDBJ databases">
        <title>Dactylosporangium aurantiacum NRRL B-8018 full assembly.</title>
        <authorList>
            <person name="Hartkoorn R.C."/>
            <person name="Beaudoing E."/>
            <person name="Hot D."/>
        </authorList>
    </citation>
    <scope>NUCLEOTIDE SEQUENCE</scope>
    <source>
        <strain evidence="3">NRRL B-8018</strain>
    </source>
</reference>
<dbReference type="AlphaFoldDB" id="A0A9Q9ISX3"/>
<dbReference type="InterPro" id="IPR003488">
    <property type="entry name" value="DprA"/>
</dbReference>
<gene>
    <name evidence="3" type="ORF">Daura_23105</name>
</gene>
<keyword evidence="4" id="KW-1185">Reference proteome</keyword>
<dbReference type="RefSeq" id="WP_033361613.1">
    <property type="nucleotide sequence ID" value="NZ_CP073767.1"/>
</dbReference>
<dbReference type="SUPFAM" id="SSF102405">
    <property type="entry name" value="MCP/YpsA-like"/>
    <property type="match status" value="1"/>
</dbReference>
<feature type="domain" description="Smf/DprA SLOG" evidence="2">
    <location>
        <begin position="52"/>
        <end position="266"/>
    </location>
</feature>
<dbReference type="EMBL" id="CP073767">
    <property type="protein sequence ID" value="UWZ58800.1"/>
    <property type="molecule type" value="Genomic_DNA"/>
</dbReference>
<comment type="similarity">
    <text evidence="1">Belongs to the DprA/Smf family.</text>
</comment>
<dbReference type="PANTHER" id="PTHR43022">
    <property type="entry name" value="PROTEIN SMF"/>
    <property type="match status" value="1"/>
</dbReference>
<dbReference type="OrthoDB" id="9785707at2"/>
<name>A0A9Q9ISX3_9ACTN</name>
<evidence type="ECO:0000313" key="4">
    <source>
        <dbReference type="Proteomes" id="UP001058003"/>
    </source>
</evidence>